<dbReference type="Proteomes" id="UP000272464">
    <property type="component" value="Unassembled WGS sequence"/>
</dbReference>
<dbReference type="EMBL" id="RZNX01000003">
    <property type="protein sequence ID" value="RUT31739.1"/>
    <property type="molecule type" value="Genomic_DNA"/>
</dbReference>
<evidence type="ECO:0000313" key="2">
    <source>
        <dbReference type="Proteomes" id="UP000272464"/>
    </source>
</evidence>
<keyword evidence="2" id="KW-1185">Reference proteome</keyword>
<keyword evidence="1" id="KW-0238">DNA-binding</keyword>
<dbReference type="PANTHER" id="PTHR38479">
    <property type="entry name" value="LMO0824 PROTEIN"/>
    <property type="match status" value="1"/>
</dbReference>
<dbReference type="Pfam" id="PF06224">
    <property type="entry name" value="AlkZ-like"/>
    <property type="match status" value="1"/>
</dbReference>
<dbReference type="PANTHER" id="PTHR38479:SF2">
    <property type="entry name" value="WINGED HELIX DNA-BINDING DOMAIN-CONTAINING PROTEIN"/>
    <property type="match status" value="1"/>
</dbReference>
<dbReference type="RefSeq" id="WP_127199119.1">
    <property type="nucleotide sequence ID" value="NZ_RZNX01000003.1"/>
</dbReference>
<proteinExistence type="predicted"/>
<comment type="caution">
    <text evidence="1">The sequence shown here is derived from an EMBL/GenBank/DDBJ whole genome shotgun (WGS) entry which is preliminary data.</text>
</comment>
<dbReference type="GO" id="GO:0003677">
    <property type="term" value="F:DNA binding"/>
    <property type="evidence" value="ECO:0007669"/>
    <property type="project" value="UniProtKB-KW"/>
</dbReference>
<organism evidence="1 2">
    <name type="scientific">Paenibacillus zeisoli</name>
    <dbReference type="NCBI Taxonomy" id="2496267"/>
    <lineage>
        <taxon>Bacteria</taxon>
        <taxon>Bacillati</taxon>
        <taxon>Bacillota</taxon>
        <taxon>Bacilli</taxon>
        <taxon>Bacillales</taxon>
        <taxon>Paenibacillaceae</taxon>
        <taxon>Paenibacillus</taxon>
    </lineage>
</organism>
<name>A0A3S1D9U4_9BACL</name>
<dbReference type="AlphaFoldDB" id="A0A3S1D9U4"/>
<dbReference type="InterPro" id="IPR009351">
    <property type="entry name" value="AlkZ-like"/>
</dbReference>
<dbReference type="OrthoDB" id="57247at2"/>
<accession>A0A3S1D9U4</accession>
<reference evidence="1 2" key="1">
    <citation type="submission" date="2018-12" db="EMBL/GenBank/DDBJ databases">
        <authorList>
            <person name="Sun L."/>
            <person name="Chen Z."/>
        </authorList>
    </citation>
    <scope>NUCLEOTIDE SEQUENCE [LARGE SCALE GENOMIC DNA]</scope>
    <source>
        <strain evidence="1 2">3-5-3</strain>
    </source>
</reference>
<evidence type="ECO:0000313" key="1">
    <source>
        <dbReference type="EMBL" id="RUT31739.1"/>
    </source>
</evidence>
<sequence length="382" mass="41796">MSSDHTTPPNISGQKAAPVLSPRALNRALLARQMLIRRIELPPLDALERLAGLQAQSPSAPYYALWARLEGFNPEELSLLLQDKKAVRMALMRSTIHLVSARDGLSFRPVLQSVLDRSLQGAFGKALAGLDLNELILKGRSIVDETPLTSQQLGQSLQSSYPGHDPSALAAAIRNSVPLVQLPPRGLWGKSGQAVLTSAEKWLGQPLSSASSADQMVLRYLAAFGPASVKDIQVWSGLTRLVEVVESLRPQLTTFRSENGTELFDLPNAPRPDSNISVPPRLLGEFDNILLSYNDRSRIMDNSIQARVCTKNGLVRSTVLLDGFVSGIWNIKLEKGQACLRIEPFKSLTDQEKDSLTEEGTRLLHFAASHAKSYAIQFVSMS</sequence>
<gene>
    <name evidence="1" type="ORF">EJP77_10140</name>
</gene>
<protein>
    <submittedName>
        <fullName evidence="1">Winged helix DNA-binding domain-containing protein</fullName>
    </submittedName>
</protein>